<dbReference type="SUPFAM" id="SSF48452">
    <property type="entry name" value="TPR-like"/>
    <property type="match status" value="1"/>
</dbReference>
<dbReference type="PROSITE" id="PS50005">
    <property type="entry name" value="TPR"/>
    <property type="match status" value="1"/>
</dbReference>
<dbReference type="Gene3D" id="1.25.40.10">
    <property type="entry name" value="Tetratricopeptide repeat domain"/>
    <property type="match status" value="1"/>
</dbReference>
<protein>
    <recommendedName>
        <fullName evidence="2">Cell division coordinator CpoB</fullName>
    </recommendedName>
</protein>
<keyword evidence="1 2" id="KW-0732">Signal</keyword>
<feature type="repeat" description="TPR" evidence="3">
    <location>
        <begin position="169"/>
        <end position="202"/>
    </location>
</feature>
<feature type="domain" description="YbgF trimerisation" evidence="5">
    <location>
        <begin position="55"/>
        <end position="118"/>
    </location>
</feature>
<evidence type="ECO:0000256" key="1">
    <source>
        <dbReference type="ARBA" id="ARBA00022729"/>
    </source>
</evidence>
<feature type="domain" description="Outer membrane lipoprotein BamD-like" evidence="4">
    <location>
        <begin position="132"/>
        <end position="252"/>
    </location>
</feature>
<keyword evidence="3" id="KW-0802">TPR repeat</keyword>
<dbReference type="InterPro" id="IPR019734">
    <property type="entry name" value="TPR_rpt"/>
</dbReference>
<comment type="caution">
    <text evidence="6">The sequence shown here is derived from an EMBL/GenBank/DDBJ whole genome shotgun (WGS) entry which is preliminary data.</text>
</comment>
<accession>A0ABV7F2K1</accession>
<dbReference type="Proteomes" id="UP001595530">
    <property type="component" value="Unassembled WGS sequence"/>
</dbReference>
<feature type="signal peptide" evidence="2">
    <location>
        <begin position="1"/>
        <end position="26"/>
    </location>
</feature>
<dbReference type="Pfam" id="PF16331">
    <property type="entry name" value="TolA_bind_tri"/>
    <property type="match status" value="1"/>
</dbReference>
<evidence type="ECO:0000313" key="6">
    <source>
        <dbReference type="EMBL" id="MFC3108236.1"/>
    </source>
</evidence>
<evidence type="ECO:0000259" key="4">
    <source>
        <dbReference type="Pfam" id="PF13525"/>
    </source>
</evidence>
<keyword evidence="2" id="KW-0132">Cell division</keyword>
<organism evidence="6 7">
    <name type="scientific">Undibacterium arcticum</name>
    <dbReference type="NCBI Taxonomy" id="1762892"/>
    <lineage>
        <taxon>Bacteria</taxon>
        <taxon>Pseudomonadati</taxon>
        <taxon>Pseudomonadota</taxon>
        <taxon>Betaproteobacteria</taxon>
        <taxon>Burkholderiales</taxon>
        <taxon>Oxalobacteraceae</taxon>
        <taxon>Undibacterium</taxon>
    </lineage>
</organism>
<gene>
    <name evidence="6" type="primary">ybgF</name>
    <name evidence="2" type="synonym">cpoB</name>
    <name evidence="6" type="ORF">ACFOFO_09715</name>
</gene>
<dbReference type="Pfam" id="PF13525">
    <property type="entry name" value="YfiO"/>
    <property type="match status" value="1"/>
</dbReference>
<dbReference type="InterPro" id="IPR014162">
    <property type="entry name" value="CpoB_C"/>
</dbReference>
<dbReference type="EMBL" id="JBHRTP010000024">
    <property type="protein sequence ID" value="MFC3108236.1"/>
    <property type="molecule type" value="Genomic_DNA"/>
</dbReference>
<dbReference type="Gene3D" id="1.20.5.110">
    <property type="match status" value="1"/>
</dbReference>
<dbReference type="InterPro" id="IPR039565">
    <property type="entry name" value="BamD-like"/>
</dbReference>
<reference evidence="7" key="1">
    <citation type="journal article" date="2019" name="Int. J. Syst. Evol. Microbiol.">
        <title>The Global Catalogue of Microorganisms (GCM) 10K type strain sequencing project: providing services to taxonomists for standard genome sequencing and annotation.</title>
        <authorList>
            <consortium name="The Broad Institute Genomics Platform"/>
            <consortium name="The Broad Institute Genome Sequencing Center for Infectious Disease"/>
            <person name="Wu L."/>
            <person name="Ma J."/>
        </authorList>
    </citation>
    <scope>NUCLEOTIDE SEQUENCE [LARGE SCALE GENOMIC DNA]</scope>
    <source>
        <strain evidence="7">KCTC 42986</strain>
    </source>
</reference>
<keyword evidence="2" id="KW-0131">Cell cycle</keyword>
<comment type="function">
    <text evidence="2">Mediates coordination of peptidoglycan synthesis and outer membrane constriction during cell division.</text>
</comment>
<dbReference type="HAMAP" id="MF_02066">
    <property type="entry name" value="CpoB"/>
    <property type="match status" value="1"/>
</dbReference>
<dbReference type="InterPro" id="IPR032519">
    <property type="entry name" value="YbgF_tri"/>
</dbReference>
<keyword evidence="2" id="KW-0574">Periplasm</keyword>
<comment type="similarity">
    <text evidence="2">Belongs to the CpoB family.</text>
</comment>
<evidence type="ECO:0000256" key="3">
    <source>
        <dbReference type="PROSITE-ProRule" id="PRU00339"/>
    </source>
</evidence>
<evidence type="ECO:0000256" key="2">
    <source>
        <dbReference type="HAMAP-Rule" id="MF_02066"/>
    </source>
</evidence>
<dbReference type="InterPro" id="IPR034706">
    <property type="entry name" value="CpoB"/>
</dbReference>
<sequence precursor="true">MMIFSKSTVAAAVLAAVSFAPLTASAALFDDNEARRAILDVRTRMDTLQREVNTRLDSKANASSTLELANQNEQLRQEVAKLRGQLEVLANELANEQRRQKDFYVDLDGRLRKLEPQKMNVDGKEANIEPSEQKSYDTALATFKAGDYKGAGAAFYDFLRRYPQSGYAASAQYWLGNSYYAQRDYKNAINAQQAVVKNYPDSPKASDALLNIASSYTELKDKSAAKRTLESLVAKYPDTPAAQTAKERLSTAR</sequence>
<evidence type="ECO:0000313" key="7">
    <source>
        <dbReference type="Proteomes" id="UP001595530"/>
    </source>
</evidence>
<proteinExistence type="inferred from homology"/>
<feature type="chain" id="PRO_5044898473" description="Cell division coordinator CpoB" evidence="2">
    <location>
        <begin position="27"/>
        <end position="253"/>
    </location>
</feature>
<comment type="subcellular location">
    <subcellularLocation>
        <location evidence="2">Periplasm</location>
    </subcellularLocation>
</comment>
<feature type="coiled-coil region" evidence="2">
    <location>
        <begin position="65"/>
        <end position="99"/>
    </location>
</feature>
<dbReference type="InterPro" id="IPR011990">
    <property type="entry name" value="TPR-like_helical_dom_sf"/>
</dbReference>
<keyword evidence="2" id="KW-0175">Coiled coil</keyword>
<dbReference type="RefSeq" id="WP_390326058.1">
    <property type="nucleotide sequence ID" value="NZ_JBHRTP010000024.1"/>
</dbReference>
<dbReference type="NCBIfam" id="TIGR02795">
    <property type="entry name" value="tol_pal_ybgF"/>
    <property type="match status" value="1"/>
</dbReference>
<evidence type="ECO:0000259" key="5">
    <source>
        <dbReference type="Pfam" id="PF16331"/>
    </source>
</evidence>
<name>A0ABV7F2K1_9BURK</name>
<keyword evidence="7" id="KW-1185">Reference proteome</keyword>